<sequence length="272" mass="31838">MSSNIYLTQTQIHDLFQPCETKKTELKTLEIPSFGDVNSSEQSPEFQQEAYYFFSSCKKDENYTTNPTNNTNRHLSQDSIIELKDDTVRISKAEYESLRRDAQNYQDLMKQNGQLKAHKQLINQTNSYKCKNDCYEILAQIYVLQECNKKLQGHIYDLIQNIKMLESENQQHSEDLLMLRLQIQDQLKIIQQGKIDMERLKIQMIEKEESVIKLQDNCNKVFKETERTKNSKSAQRSTYASTHTSSPLFKGLSRICLNNNYCNTSFVIGKQR</sequence>
<keyword evidence="4" id="KW-1185">Reference proteome</keyword>
<gene>
    <name evidence="3" type="ORF">GSPATT00029265001</name>
</gene>
<dbReference type="EMBL" id="CT867996">
    <property type="protein sequence ID" value="CAK58229.1"/>
    <property type="molecule type" value="Genomic_DNA"/>
</dbReference>
<dbReference type="Proteomes" id="UP000000600">
    <property type="component" value="Unassembled WGS sequence"/>
</dbReference>
<evidence type="ECO:0000256" key="2">
    <source>
        <dbReference type="SAM" id="MobiDB-lite"/>
    </source>
</evidence>
<evidence type="ECO:0000313" key="4">
    <source>
        <dbReference type="Proteomes" id="UP000000600"/>
    </source>
</evidence>
<feature type="region of interest" description="Disordered" evidence="2">
    <location>
        <begin position="225"/>
        <end position="246"/>
    </location>
</feature>
<keyword evidence="1" id="KW-0175">Coiled coil</keyword>
<dbReference type="OMA" id="FQPCETK"/>
<dbReference type="OrthoDB" id="302392at2759"/>
<dbReference type="InParanoid" id="A0BI62"/>
<dbReference type="HOGENOM" id="CLU_1063378_0_0_1"/>
<reference evidence="3 4" key="1">
    <citation type="journal article" date="2006" name="Nature">
        <title>Global trends of whole-genome duplications revealed by the ciliate Paramecium tetraurelia.</title>
        <authorList>
            <consortium name="Genoscope"/>
            <person name="Aury J.-M."/>
            <person name="Jaillon O."/>
            <person name="Duret L."/>
            <person name="Noel B."/>
            <person name="Jubin C."/>
            <person name="Porcel B.M."/>
            <person name="Segurens B."/>
            <person name="Daubin V."/>
            <person name="Anthouard V."/>
            <person name="Aiach N."/>
            <person name="Arnaiz O."/>
            <person name="Billaut A."/>
            <person name="Beisson J."/>
            <person name="Blanc I."/>
            <person name="Bouhouche K."/>
            <person name="Camara F."/>
            <person name="Duharcourt S."/>
            <person name="Guigo R."/>
            <person name="Gogendeau D."/>
            <person name="Katinka M."/>
            <person name="Keller A.-M."/>
            <person name="Kissmehl R."/>
            <person name="Klotz C."/>
            <person name="Koll F."/>
            <person name="Le Moue A."/>
            <person name="Lepere C."/>
            <person name="Malinsky S."/>
            <person name="Nowacki M."/>
            <person name="Nowak J.K."/>
            <person name="Plattner H."/>
            <person name="Poulain J."/>
            <person name="Ruiz F."/>
            <person name="Serrano V."/>
            <person name="Zagulski M."/>
            <person name="Dessen P."/>
            <person name="Betermier M."/>
            <person name="Weissenbach J."/>
            <person name="Scarpelli C."/>
            <person name="Schachter V."/>
            <person name="Sperling L."/>
            <person name="Meyer E."/>
            <person name="Cohen J."/>
            <person name="Wincker P."/>
        </authorList>
    </citation>
    <scope>NUCLEOTIDE SEQUENCE [LARGE SCALE GENOMIC DNA]</scope>
    <source>
        <strain evidence="3 4">Stock d4-2</strain>
    </source>
</reference>
<name>A0BI62_PARTE</name>
<evidence type="ECO:0000256" key="1">
    <source>
        <dbReference type="SAM" id="Coils"/>
    </source>
</evidence>
<organism evidence="3 4">
    <name type="scientific">Paramecium tetraurelia</name>
    <dbReference type="NCBI Taxonomy" id="5888"/>
    <lineage>
        <taxon>Eukaryota</taxon>
        <taxon>Sar</taxon>
        <taxon>Alveolata</taxon>
        <taxon>Ciliophora</taxon>
        <taxon>Intramacronucleata</taxon>
        <taxon>Oligohymenophorea</taxon>
        <taxon>Peniculida</taxon>
        <taxon>Parameciidae</taxon>
        <taxon>Paramecium</taxon>
    </lineage>
</organism>
<dbReference type="KEGG" id="ptm:GSPATT00029265001"/>
<protein>
    <submittedName>
        <fullName evidence="3">Uncharacterized protein</fullName>
    </submittedName>
</protein>
<dbReference type="RefSeq" id="XP_001425627.1">
    <property type="nucleotide sequence ID" value="XM_001425590.1"/>
</dbReference>
<accession>A0BI62</accession>
<evidence type="ECO:0000313" key="3">
    <source>
        <dbReference type="EMBL" id="CAK58229.1"/>
    </source>
</evidence>
<proteinExistence type="predicted"/>
<dbReference type="GeneID" id="5011411"/>
<feature type="coiled-coil region" evidence="1">
    <location>
        <begin position="155"/>
        <end position="217"/>
    </location>
</feature>
<feature type="compositionally biased region" description="Polar residues" evidence="2">
    <location>
        <begin position="231"/>
        <end position="246"/>
    </location>
</feature>
<dbReference type="AlphaFoldDB" id="A0BI62"/>